<dbReference type="SUPFAM" id="SSF52172">
    <property type="entry name" value="CheY-like"/>
    <property type="match status" value="1"/>
</dbReference>
<dbReference type="Gene3D" id="3.40.50.2300">
    <property type="match status" value="1"/>
</dbReference>
<dbReference type="InterPro" id="IPR000160">
    <property type="entry name" value="GGDEF_dom"/>
</dbReference>
<gene>
    <name evidence="6" type="ORF">ABC977_14030</name>
</gene>
<keyword evidence="6" id="KW-0548">Nucleotidyltransferase</keyword>
<dbReference type="RefSeq" id="WP_369667907.1">
    <property type="nucleotide sequence ID" value="NZ_JBDKXB010000023.1"/>
</dbReference>
<dbReference type="InterPro" id="IPR001789">
    <property type="entry name" value="Sig_transdc_resp-reg_receiver"/>
</dbReference>
<evidence type="ECO:0000313" key="6">
    <source>
        <dbReference type="EMBL" id="MEY6433521.1"/>
    </source>
</evidence>
<evidence type="ECO:0000259" key="4">
    <source>
        <dbReference type="PROSITE" id="PS50110"/>
    </source>
</evidence>
<accession>A0ABV4BG53</accession>
<dbReference type="PANTHER" id="PTHR45138:SF9">
    <property type="entry name" value="DIGUANYLATE CYCLASE DGCM-RELATED"/>
    <property type="match status" value="1"/>
</dbReference>
<evidence type="ECO:0000313" key="7">
    <source>
        <dbReference type="Proteomes" id="UP001564408"/>
    </source>
</evidence>
<dbReference type="Pfam" id="PF00072">
    <property type="entry name" value="Response_reg"/>
    <property type="match status" value="1"/>
</dbReference>
<comment type="caution">
    <text evidence="6">The sequence shown here is derived from an EMBL/GenBank/DDBJ whole genome shotgun (WGS) entry which is preliminary data.</text>
</comment>
<feature type="domain" description="GGDEF" evidence="5">
    <location>
        <begin position="168"/>
        <end position="305"/>
    </location>
</feature>
<dbReference type="SMART" id="SM00267">
    <property type="entry name" value="GGDEF"/>
    <property type="match status" value="1"/>
</dbReference>
<comment type="catalytic activity">
    <reaction evidence="2">
        <text>2 GTP = 3',3'-c-di-GMP + 2 diphosphate</text>
        <dbReference type="Rhea" id="RHEA:24898"/>
        <dbReference type="ChEBI" id="CHEBI:33019"/>
        <dbReference type="ChEBI" id="CHEBI:37565"/>
        <dbReference type="ChEBI" id="CHEBI:58805"/>
        <dbReference type="EC" id="2.7.7.65"/>
    </reaction>
</comment>
<dbReference type="Pfam" id="PF00990">
    <property type="entry name" value="GGDEF"/>
    <property type="match status" value="1"/>
</dbReference>
<dbReference type="PANTHER" id="PTHR45138">
    <property type="entry name" value="REGULATORY COMPONENTS OF SENSORY TRANSDUCTION SYSTEM"/>
    <property type="match status" value="1"/>
</dbReference>
<evidence type="ECO:0000259" key="5">
    <source>
        <dbReference type="PROSITE" id="PS50887"/>
    </source>
</evidence>
<evidence type="ECO:0000256" key="1">
    <source>
        <dbReference type="ARBA" id="ARBA00012528"/>
    </source>
</evidence>
<dbReference type="InterPro" id="IPR050469">
    <property type="entry name" value="Diguanylate_Cyclase"/>
</dbReference>
<organism evidence="6 7">
    <name type="scientific">Thioalkalicoccus limnaeus</name>
    <dbReference type="NCBI Taxonomy" id="120681"/>
    <lineage>
        <taxon>Bacteria</taxon>
        <taxon>Pseudomonadati</taxon>
        <taxon>Pseudomonadota</taxon>
        <taxon>Gammaproteobacteria</taxon>
        <taxon>Chromatiales</taxon>
        <taxon>Chromatiaceae</taxon>
        <taxon>Thioalkalicoccus</taxon>
    </lineage>
</organism>
<reference evidence="6 7" key="1">
    <citation type="submission" date="2024-05" db="EMBL/GenBank/DDBJ databases">
        <title>Genome Sequence and Characterization of the New Strain Purple Sulfur Bacterium of Genus Thioalkalicoccus.</title>
        <authorList>
            <person name="Bryantseva I.A."/>
            <person name="Kyndt J.A."/>
            <person name="Imhoff J.F."/>
        </authorList>
    </citation>
    <scope>NUCLEOTIDE SEQUENCE [LARGE SCALE GENOMIC DNA]</scope>
    <source>
        <strain evidence="6 7">Um2</strain>
    </source>
</reference>
<dbReference type="EC" id="2.7.7.65" evidence="1"/>
<dbReference type="EMBL" id="JBDKXB010000023">
    <property type="protein sequence ID" value="MEY6433521.1"/>
    <property type="molecule type" value="Genomic_DNA"/>
</dbReference>
<dbReference type="GO" id="GO:0052621">
    <property type="term" value="F:diguanylate cyclase activity"/>
    <property type="evidence" value="ECO:0007669"/>
    <property type="project" value="UniProtKB-EC"/>
</dbReference>
<dbReference type="CDD" id="cd01949">
    <property type="entry name" value="GGDEF"/>
    <property type="match status" value="1"/>
</dbReference>
<keyword evidence="3" id="KW-0597">Phosphoprotein</keyword>
<dbReference type="Proteomes" id="UP001564408">
    <property type="component" value="Unassembled WGS sequence"/>
</dbReference>
<feature type="modified residue" description="4-aspartylphosphate" evidence="3">
    <location>
        <position position="58"/>
    </location>
</feature>
<dbReference type="PROSITE" id="PS50110">
    <property type="entry name" value="RESPONSE_REGULATORY"/>
    <property type="match status" value="1"/>
</dbReference>
<dbReference type="InterPro" id="IPR011006">
    <property type="entry name" value="CheY-like_superfamily"/>
</dbReference>
<dbReference type="InterPro" id="IPR043128">
    <property type="entry name" value="Rev_trsase/Diguanyl_cyclase"/>
</dbReference>
<dbReference type="NCBIfam" id="TIGR00254">
    <property type="entry name" value="GGDEF"/>
    <property type="match status" value="1"/>
</dbReference>
<feature type="domain" description="Response regulatory" evidence="4">
    <location>
        <begin position="9"/>
        <end position="125"/>
    </location>
</feature>
<dbReference type="PROSITE" id="PS50887">
    <property type="entry name" value="GGDEF"/>
    <property type="match status" value="1"/>
</dbReference>
<dbReference type="InterPro" id="IPR029787">
    <property type="entry name" value="Nucleotide_cyclase"/>
</dbReference>
<proteinExistence type="predicted"/>
<evidence type="ECO:0000256" key="2">
    <source>
        <dbReference type="ARBA" id="ARBA00034247"/>
    </source>
</evidence>
<name>A0ABV4BG53_9GAMM</name>
<protein>
    <recommendedName>
        <fullName evidence="1">diguanylate cyclase</fullName>
        <ecNumber evidence="1">2.7.7.65</ecNumber>
    </recommendedName>
</protein>
<dbReference type="SMART" id="SM00448">
    <property type="entry name" value="REC"/>
    <property type="match status" value="1"/>
</dbReference>
<evidence type="ECO:0000256" key="3">
    <source>
        <dbReference type="PROSITE-ProRule" id="PRU00169"/>
    </source>
</evidence>
<keyword evidence="7" id="KW-1185">Reference proteome</keyword>
<dbReference type="Gene3D" id="3.30.70.270">
    <property type="match status" value="1"/>
</dbReference>
<keyword evidence="6" id="KW-0808">Transferase</keyword>
<dbReference type="SUPFAM" id="SSF55073">
    <property type="entry name" value="Nucleotide cyclase"/>
    <property type="match status" value="1"/>
</dbReference>
<sequence length="320" mass="35659">MTEPDERPKILIVDDTRTNIDLLIEIFRADFRVSAATGAARALKLARAEQPPDIILLDILMPEMDGYQVCAALKQDERTKGIPIIFVTAVSEVMDAARGFAAGAVDYITKPFYPPVVMARVKLHLDLKRKYELLESYAFLDALTEIGNRRRFDLVLKSEWERAHRSRQPLSLIYLDIDHFKPFNDTYGHGAGDDCLRRLAGALSATLRRSGDFIARYGGEEFMILLPYTDPEQARTLAQKLLDAVDRLAIPHAASPVADHVTVSMGLVTLDPVAGGDPLRMVAAADQALYTAKRSGRHQVQVARFDQMPHDDSAPRVDFS</sequence>